<dbReference type="EMBL" id="JACHBI010000013">
    <property type="protein sequence ID" value="MBB5576585.1"/>
    <property type="molecule type" value="Genomic_DNA"/>
</dbReference>
<protein>
    <submittedName>
        <fullName evidence="9">Radical SAM protein with 4Fe4S-binding SPASM domain</fullName>
    </submittedName>
</protein>
<reference evidence="9 10" key="1">
    <citation type="submission" date="2020-08" db="EMBL/GenBank/DDBJ databases">
        <title>Genomic Encyclopedia of Type Strains, Phase IV (KMG-V): Genome sequencing to study the core and pangenomes of soil and plant-associated prokaryotes.</title>
        <authorList>
            <person name="Whitman W."/>
        </authorList>
    </citation>
    <scope>NUCLEOTIDE SEQUENCE [LARGE SCALE GENOMIC DNA]</scope>
    <source>
        <strain evidence="9 10">SEMIA 4064</strain>
    </source>
</reference>
<dbReference type="SFLD" id="SFLDS00029">
    <property type="entry name" value="Radical_SAM"/>
    <property type="match status" value="1"/>
</dbReference>
<sequence>MSFFDRLQPYHVYPTDELDLAREMFRRSVSQVEIEIFSYCNRRCWFCPNESIDRITHNEYMRPELYSSIIAQLASIQYSGMITYSRYNEPLADRIILDRLREARAALPHALLHTNTNGDYLDHEYLNELYDAGMRSLNIQIYLKNHERYDHDKVIKRGEQTLKRLQLPSVLTINQPGVWYEMNLGFKDMKIRLYGRNFEVNGTSRGNQVDIKKDYVRTLPCNIPFWNVYVDYNGKMVPCCNYRSDIVEHEEYVLNDLNEQPSIFLTYASPAAAAFRRSMLTLEEKKGACSNCHFGLEQLTPQRIDRIASTLAA</sequence>
<evidence type="ECO:0000259" key="8">
    <source>
        <dbReference type="Pfam" id="PF13186"/>
    </source>
</evidence>
<dbReference type="InterPro" id="IPR058240">
    <property type="entry name" value="rSAM_sf"/>
</dbReference>
<dbReference type="GO" id="GO:0051539">
    <property type="term" value="F:4 iron, 4 sulfur cluster binding"/>
    <property type="evidence" value="ECO:0007669"/>
    <property type="project" value="UniProtKB-KW"/>
</dbReference>
<keyword evidence="6" id="KW-0411">Iron-sulfur</keyword>
<dbReference type="Gene3D" id="3.20.20.70">
    <property type="entry name" value="Aldolase class I"/>
    <property type="match status" value="1"/>
</dbReference>
<evidence type="ECO:0000256" key="6">
    <source>
        <dbReference type="ARBA" id="ARBA00023014"/>
    </source>
</evidence>
<dbReference type="Pfam" id="PF04055">
    <property type="entry name" value="Radical_SAM"/>
    <property type="match status" value="1"/>
</dbReference>
<dbReference type="Proteomes" id="UP000549882">
    <property type="component" value="Unassembled WGS sequence"/>
</dbReference>
<keyword evidence="4" id="KW-0479">Metal-binding</keyword>
<evidence type="ECO:0000313" key="9">
    <source>
        <dbReference type="EMBL" id="MBB5576585.1"/>
    </source>
</evidence>
<gene>
    <name evidence="9" type="ORF">GGD50_005230</name>
</gene>
<dbReference type="GO" id="GO:0046872">
    <property type="term" value="F:metal ion binding"/>
    <property type="evidence" value="ECO:0007669"/>
    <property type="project" value="UniProtKB-KW"/>
</dbReference>
<evidence type="ECO:0000256" key="5">
    <source>
        <dbReference type="ARBA" id="ARBA00023004"/>
    </source>
</evidence>
<dbReference type="GO" id="GO:0003824">
    <property type="term" value="F:catalytic activity"/>
    <property type="evidence" value="ECO:0007669"/>
    <property type="project" value="InterPro"/>
</dbReference>
<evidence type="ECO:0000313" key="10">
    <source>
        <dbReference type="Proteomes" id="UP000549882"/>
    </source>
</evidence>
<dbReference type="PANTHER" id="PTHR43787">
    <property type="entry name" value="FEMO COFACTOR BIOSYNTHESIS PROTEIN NIFB-RELATED"/>
    <property type="match status" value="1"/>
</dbReference>
<keyword evidence="3" id="KW-0949">S-adenosyl-L-methionine</keyword>
<dbReference type="InterPro" id="IPR023885">
    <property type="entry name" value="4Fe4S-binding_SPASM_dom"/>
</dbReference>
<dbReference type="CDD" id="cd21109">
    <property type="entry name" value="SPASM"/>
    <property type="match status" value="1"/>
</dbReference>
<evidence type="ECO:0000259" key="7">
    <source>
        <dbReference type="Pfam" id="PF04055"/>
    </source>
</evidence>
<dbReference type="Pfam" id="PF13186">
    <property type="entry name" value="SPASM"/>
    <property type="match status" value="1"/>
</dbReference>
<evidence type="ECO:0000256" key="3">
    <source>
        <dbReference type="ARBA" id="ARBA00022691"/>
    </source>
</evidence>
<dbReference type="PANTHER" id="PTHR43787:SF10">
    <property type="entry name" value="COFACTOR MODIFYING PROTEIN"/>
    <property type="match status" value="1"/>
</dbReference>
<dbReference type="AlphaFoldDB" id="A0A7W8XWB3"/>
<accession>A0A7W8XWB3</accession>
<dbReference type="InterPro" id="IPR013785">
    <property type="entry name" value="Aldolase_TIM"/>
</dbReference>
<name>A0A7W8XWB3_9HYPH</name>
<dbReference type="InterPro" id="IPR007197">
    <property type="entry name" value="rSAM"/>
</dbReference>
<evidence type="ECO:0000256" key="1">
    <source>
        <dbReference type="ARBA" id="ARBA00001966"/>
    </source>
</evidence>
<keyword evidence="2" id="KW-0004">4Fe-4S</keyword>
<keyword evidence="5" id="KW-0408">Iron</keyword>
<keyword evidence="10" id="KW-1185">Reference proteome</keyword>
<evidence type="ECO:0000256" key="4">
    <source>
        <dbReference type="ARBA" id="ARBA00022723"/>
    </source>
</evidence>
<dbReference type="RefSeq" id="WP_183939883.1">
    <property type="nucleotide sequence ID" value="NZ_JACHBI010000013.1"/>
</dbReference>
<feature type="domain" description="4Fe4S-binding SPASM" evidence="8">
    <location>
        <begin position="221"/>
        <end position="293"/>
    </location>
</feature>
<evidence type="ECO:0000256" key="2">
    <source>
        <dbReference type="ARBA" id="ARBA00022485"/>
    </source>
</evidence>
<comment type="caution">
    <text evidence="9">The sequence shown here is derived from an EMBL/GenBank/DDBJ whole genome shotgun (WGS) entry which is preliminary data.</text>
</comment>
<dbReference type="SUPFAM" id="SSF102114">
    <property type="entry name" value="Radical SAM enzymes"/>
    <property type="match status" value="1"/>
</dbReference>
<dbReference type="CDD" id="cd01335">
    <property type="entry name" value="Radical_SAM"/>
    <property type="match status" value="1"/>
</dbReference>
<organism evidence="9 10">
    <name type="scientific">Rhizobium paranaense</name>
    <dbReference type="NCBI Taxonomy" id="1650438"/>
    <lineage>
        <taxon>Bacteria</taxon>
        <taxon>Pseudomonadati</taxon>
        <taxon>Pseudomonadota</taxon>
        <taxon>Alphaproteobacteria</taxon>
        <taxon>Hyphomicrobiales</taxon>
        <taxon>Rhizobiaceae</taxon>
        <taxon>Rhizobium/Agrobacterium group</taxon>
        <taxon>Rhizobium</taxon>
    </lineage>
</organism>
<comment type="cofactor">
    <cofactor evidence="1">
        <name>[4Fe-4S] cluster</name>
        <dbReference type="ChEBI" id="CHEBI:49883"/>
    </cofactor>
</comment>
<proteinExistence type="predicted"/>
<feature type="domain" description="Radical SAM core" evidence="7">
    <location>
        <begin position="34"/>
        <end position="142"/>
    </location>
</feature>